<sequence>MENQTLTTIPRDTFAKEKLQIQAISFDFLSSESRSSEEESDSNSEEEKKIYDSESNESDYLSDEEKQPEPDHEDKSAEIMVSLKERNNFKRREANAQVSEVKTFRNVARFIRNLKEAYSKAKYRNFIVKEMKDTEITYIEQLLRMIGIKEAFVKEIGEHSDKKDKDFSSKLKISKQDVEDLFPNVKELLSYHYKILDKLTRWTPKNDTLADIFWSIQDCRESYLEYCGNHSTAYSKLTKEFLKGNKKFAKFCAKLCKDFHCVSFDSFMISPVQRIPRYLLYIKDLLKHTFTGSRMFLIYTECLNNVKKLLDGINQGMKEYERYIRPTPKLDKLPEELKLSERNCVAEYDMHLISGELQPNNKTKFKVLLFTDLLLVLKKKHYGYKYWSSMEINSACRILHLTHMKYYSGTIKVTSKDKCLILRPDAKGQEVTKSKEFVQDLSDCILESFTVDDASGLINYTRGPEDYYIKCDVIDVEWQGKSCVYAIRVKGPCSSFCHIIYKTFSEIMKIYEKLAAQEELKQSLPVFPKKKFFLSGSTMKIEYRRLALDYFLQNLFLIPQFKDCQLASVFRINSGTRTEPKMFSIDRIKQKLDITLLNKQTMQVEVGKSTEALEVCTSLCDQLKINYVKDKRLFLFQNCRMVKVFEDTESILGVLGRFKSTNKIAKLSVTKIKKESSENSALGKYLNLPEDSLRIVFMKWNYLPYDFTFKEDESVDCLNFRAIQIIAEFQTRRCSMPSRLKCQFIGMWCSLNHQEALKICGIDSENMDKTEIKAKILDNTSVCSISKLLGKDLEDATQQDIKLINEVWVNAKYTMHSKQRFMELIRLSTKLPLYGKALFWGEVYKLKKAKVPNIQKHIWISVGIDTLSLVTSKEKDVIISYKLDSVELAYYPNALVINPSTTNLRITVENSFSIEKLVKEYQENLGMKVY</sequence>
<dbReference type="EMBL" id="CAMPGE010017094">
    <property type="protein sequence ID" value="CAI2375603.1"/>
    <property type="molecule type" value="Genomic_DNA"/>
</dbReference>
<gene>
    <name evidence="3" type="ORF">ECRASSUSDP1_LOCUS16966</name>
</gene>
<dbReference type="Proteomes" id="UP001295684">
    <property type="component" value="Unassembled WGS sequence"/>
</dbReference>
<dbReference type="PANTHER" id="PTHR12673:SF263">
    <property type="entry name" value="PLECKSTRIN DOMAIN-CONTAINING PROTEIN"/>
    <property type="match status" value="1"/>
</dbReference>
<dbReference type="Pfam" id="PF00621">
    <property type="entry name" value="RhoGEF"/>
    <property type="match status" value="1"/>
</dbReference>
<name>A0AAD1XMW5_EUPCR</name>
<dbReference type="SUPFAM" id="SSF48065">
    <property type="entry name" value="DBL homology domain (DH-domain)"/>
    <property type="match status" value="1"/>
</dbReference>
<dbReference type="InterPro" id="IPR000219">
    <property type="entry name" value="DH_dom"/>
</dbReference>
<dbReference type="InterPro" id="IPR051092">
    <property type="entry name" value="FYVE_RhoGEF_PH"/>
</dbReference>
<dbReference type="PROSITE" id="PS50010">
    <property type="entry name" value="DH_2"/>
    <property type="match status" value="1"/>
</dbReference>
<proteinExistence type="predicted"/>
<evidence type="ECO:0000256" key="1">
    <source>
        <dbReference type="SAM" id="MobiDB-lite"/>
    </source>
</evidence>
<dbReference type="GO" id="GO:0005737">
    <property type="term" value="C:cytoplasm"/>
    <property type="evidence" value="ECO:0007669"/>
    <property type="project" value="TreeGrafter"/>
</dbReference>
<evidence type="ECO:0000313" key="3">
    <source>
        <dbReference type="EMBL" id="CAI2375603.1"/>
    </source>
</evidence>
<accession>A0AAD1XMW5</accession>
<reference evidence="3" key="1">
    <citation type="submission" date="2023-07" db="EMBL/GenBank/DDBJ databases">
        <authorList>
            <consortium name="AG Swart"/>
            <person name="Singh M."/>
            <person name="Singh A."/>
            <person name="Seah K."/>
            <person name="Emmerich C."/>
        </authorList>
    </citation>
    <scope>NUCLEOTIDE SEQUENCE</scope>
    <source>
        <strain evidence="3">DP1</strain>
    </source>
</reference>
<feature type="domain" description="DH" evidence="2">
    <location>
        <begin position="123"/>
        <end position="316"/>
    </location>
</feature>
<dbReference type="Pfam" id="PF00787">
    <property type="entry name" value="PX"/>
    <property type="match status" value="1"/>
</dbReference>
<dbReference type="Gene3D" id="1.20.900.10">
    <property type="entry name" value="Dbl homology (DH) domain"/>
    <property type="match status" value="1"/>
</dbReference>
<feature type="region of interest" description="Disordered" evidence="1">
    <location>
        <begin position="30"/>
        <end position="75"/>
    </location>
</feature>
<dbReference type="PANTHER" id="PTHR12673">
    <property type="entry name" value="FACIOGENITAL DYSPLASIA PROTEIN"/>
    <property type="match status" value="1"/>
</dbReference>
<dbReference type="AlphaFoldDB" id="A0AAD1XMW5"/>
<comment type="caution">
    <text evidence="3">The sequence shown here is derived from an EMBL/GenBank/DDBJ whole genome shotgun (WGS) entry which is preliminary data.</text>
</comment>
<evidence type="ECO:0000259" key="2">
    <source>
        <dbReference type="PROSITE" id="PS50010"/>
    </source>
</evidence>
<protein>
    <recommendedName>
        <fullName evidence="2">DH domain-containing protein</fullName>
    </recommendedName>
</protein>
<dbReference type="Gene3D" id="3.30.1520.10">
    <property type="entry name" value="Phox-like domain"/>
    <property type="match status" value="1"/>
</dbReference>
<dbReference type="SMART" id="SM00325">
    <property type="entry name" value="RhoGEF"/>
    <property type="match status" value="1"/>
</dbReference>
<dbReference type="GO" id="GO:0035091">
    <property type="term" value="F:phosphatidylinositol binding"/>
    <property type="evidence" value="ECO:0007669"/>
    <property type="project" value="InterPro"/>
</dbReference>
<dbReference type="InterPro" id="IPR001683">
    <property type="entry name" value="PX_dom"/>
</dbReference>
<keyword evidence="4" id="KW-1185">Reference proteome</keyword>
<dbReference type="InterPro" id="IPR036871">
    <property type="entry name" value="PX_dom_sf"/>
</dbReference>
<dbReference type="SUPFAM" id="SSF64268">
    <property type="entry name" value="PX domain"/>
    <property type="match status" value="1"/>
</dbReference>
<dbReference type="CDD" id="cd00160">
    <property type="entry name" value="RhoGEF"/>
    <property type="match status" value="1"/>
</dbReference>
<feature type="compositionally biased region" description="Basic and acidic residues" evidence="1">
    <location>
        <begin position="63"/>
        <end position="75"/>
    </location>
</feature>
<dbReference type="CDD" id="cd06093">
    <property type="entry name" value="PX_domain"/>
    <property type="match status" value="1"/>
</dbReference>
<dbReference type="GO" id="GO:0005085">
    <property type="term" value="F:guanyl-nucleotide exchange factor activity"/>
    <property type="evidence" value="ECO:0007669"/>
    <property type="project" value="InterPro"/>
</dbReference>
<dbReference type="InterPro" id="IPR035899">
    <property type="entry name" value="DBL_dom_sf"/>
</dbReference>
<organism evidence="3 4">
    <name type="scientific">Euplotes crassus</name>
    <dbReference type="NCBI Taxonomy" id="5936"/>
    <lineage>
        <taxon>Eukaryota</taxon>
        <taxon>Sar</taxon>
        <taxon>Alveolata</taxon>
        <taxon>Ciliophora</taxon>
        <taxon>Intramacronucleata</taxon>
        <taxon>Spirotrichea</taxon>
        <taxon>Hypotrichia</taxon>
        <taxon>Euplotida</taxon>
        <taxon>Euplotidae</taxon>
        <taxon>Moneuplotes</taxon>
    </lineage>
</organism>
<evidence type="ECO:0000313" key="4">
    <source>
        <dbReference type="Proteomes" id="UP001295684"/>
    </source>
</evidence>